<name>A0ABS2LJV4_9CELL</name>
<dbReference type="SUPFAM" id="SSF55073">
    <property type="entry name" value="Nucleotide cyclase"/>
    <property type="match status" value="1"/>
</dbReference>
<evidence type="ECO:0000313" key="4">
    <source>
        <dbReference type="Proteomes" id="UP000698059"/>
    </source>
</evidence>
<evidence type="ECO:0000259" key="2">
    <source>
        <dbReference type="PROSITE" id="PS50125"/>
    </source>
</evidence>
<sequence>MTHDIPEAADETIETIETTEAAGESRLERREDAAALSAIVGAGGSPSAPSAPSAPSPVEADLDEALLGGPRALTVEGLAERAGLTERQVRSYWQALGLPITEQQEQMFTDDDAVALEEIYSVAEHEKFDDRSLTTLIRSMGHTTERLVLWQVEALVEHMTKRFDLDDTSARLLVLDRLPDLAPVLETQLRHAWRRQLAAVAARFTVEFSEARAGDVTDSQALPLPRAVGFADIVSFTKRTAGLGSSELAEFVQLFETRARDIITAAGGRVVKTIGDAVLYVADDVATGAKVALGLAEEGERAGEGVEVPPVRVSLVWGRVLSRFGDVFGPSVNLASRLTEIAEPATVLMDRETAALLARDSRFALTAQPEREVHGLGVIEPVRLQWAYKG</sequence>
<accession>A0ABS2LJV4</accession>
<dbReference type="InterPro" id="IPR029787">
    <property type="entry name" value="Nucleotide_cyclase"/>
</dbReference>
<dbReference type="InterPro" id="IPR001054">
    <property type="entry name" value="A/G_cyclase"/>
</dbReference>
<protein>
    <submittedName>
        <fullName evidence="3">Adenylate cyclase</fullName>
        <ecNumber evidence="3">4.6.1.1</ecNumber>
    </submittedName>
</protein>
<reference evidence="3 4" key="1">
    <citation type="submission" date="2021-01" db="EMBL/GenBank/DDBJ databases">
        <title>Sequencing the genomes of 1000 actinobacteria strains.</title>
        <authorList>
            <person name="Klenk H.-P."/>
        </authorList>
    </citation>
    <scope>NUCLEOTIDE SEQUENCE [LARGE SCALE GENOMIC DNA]</scope>
    <source>
        <strain evidence="3 4">DSM 46000</strain>
    </source>
</reference>
<evidence type="ECO:0000256" key="1">
    <source>
        <dbReference type="SAM" id="MobiDB-lite"/>
    </source>
</evidence>
<dbReference type="RefSeq" id="WP_307822634.1">
    <property type="nucleotide sequence ID" value="NZ_BAAAVF010000001.1"/>
</dbReference>
<dbReference type="Proteomes" id="UP000698059">
    <property type="component" value="Unassembled WGS sequence"/>
</dbReference>
<keyword evidence="3" id="KW-0456">Lyase</keyword>
<dbReference type="EMBL" id="JAFBBO010000001">
    <property type="protein sequence ID" value="MBM7480715.1"/>
    <property type="molecule type" value="Genomic_DNA"/>
</dbReference>
<organism evidence="3 4">
    <name type="scientific">Oerskovia jenensis</name>
    <dbReference type="NCBI Taxonomy" id="162169"/>
    <lineage>
        <taxon>Bacteria</taxon>
        <taxon>Bacillati</taxon>
        <taxon>Actinomycetota</taxon>
        <taxon>Actinomycetes</taxon>
        <taxon>Micrococcales</taxon>
        <taxon>Cellulomonadaceae</taxon>
        <taxon>Oerskovia</taxon>
    </lineage>
</organism>
<dbReference type="Gene3D" id="3.30.70.1230">
    <property type="entry name" value="Nucleotide cyclase"/>
    <property type="match status" value="1"/>
</dbReference>
<comment type="caution">
    <text evidence="3">The sequence shown here is derived from an EMBL/GenBank/DDBJ whole genome shotgun (WGS) entry which is preliminary data.</text>
</comment>
<keyword evidence="4" id="KW-1185">Reference proteome</keyword>
<dbReference type="EC" id="4.6.1.1" evidence="3"/>
<dbReference type="GO" id="GO:0004016">
    <property type="term" value="F:adenylate cyclase activity"/>
    <property type="evidence" value="ECO:0007669"/>
    <property type="project" value="UniProtKB-EC"/>
</dbReference>
<dbReference type="PROSITE" id="PS50125">
    <property type="entry name" value="GUANYLATE_CYCLASE_2"/>
    <property type="match status" value="1"/>
</dbReference>
<dbReference type="Pfam" id="PF00211">
    <property type="entry name" value="Guanylate_cyc"/>
    <property type="match status" value="1"/>
</dbReference>
<dbReference type="CDD" id="cd07302">
    <property type="entry name" value="CHD"/>
    <property type="match status" value="1"/>
</dbReference>
<feature type="region of interest" description="Disordered" evidence="1">
    <location>
        <begin position="1"/>
        <end position="28"/>
    </location>
</feature>
<gene>
    <name evidence="3" type="ORF">JOD49_003635</name>
</gene>
<evidence type="ECO:0000313" key="3">
    <source>
        <dbReference type="EMBL" id="MBM7480715.1"/>
    </source>
</evidence>
<proteinExistence type="predicted"/>
<feature type="domain" description="Guanylate cyclase" evidence="2">
    <location>
        <begin position="227"/>
        <end position="339"/>
    </location>
</feature>